<evidence type="ECO:0000256" key="1">
    <source>
        <dbReference type="ARBA" id="ARBA00005005"/>
    </source>
</evidence>
<sequence>MGCQRNHVTTSAFSRPGLPASATTRSLAVQLDHLRGVMTSPSGSKFIKVTAPLEDKSVLLVELNRGPVNAFNQTFWEELGATFDEISRNGAIRVVVLSSSNPKIFTAGLDLTDAGALTNGALDPARKALEVRNHLLHFQSCISAIERCTQPVIAAVNGVAYGLAIDILCACDIRYSSSKSRFSIKEVDVGLAADIGTLARLPKITGNESLLRELAFSARDFGPAEAAQLGMVSKVIEGGRNEVIAAALETAKLIASKSPIAVVGTKRILLHARDHSVDENLEYTATWNQVMLQSSVRLISTTCARRLTRLQDTSEAFKAFSTKQPPQFKPLPKL</sequence>
<name>A0A5N5QAD6_9AGAM</name>
<dbReference type="GO" id="GO:0005739">
    <property type="term" value="C:mitochondrion"/>
    <property type="evidence" value="ECO:0007669"/>
    <property type="project" value="TreeGrafter"/>
</dbReference>
<dbReference type="PANTHER" id="PTHR43149">
    <property type="entry name" value="ENOYL-COA HYDRATASE"/>
    <property type="match status" value="1"/>
</dbReference>
<dbReference type="EMBL" id="SSOP01000476">
    <property type="protein sequence ID" value="KAB5588361.1"/>
    <property type="molecule type" value="Genomic_DNA"/>
</dbReference>
<dbReference type="UniPathway" id="UPA00659"/>
<evidence type="ECO:0000256" key="4">
    <source>
        <dbReference type="ARBA" id="ARBA00023098"/>
    </source>
</evidence>
<dbReference type="FunFam" id="1.10.12.10:FF:000004">
    <property type="entry name" value="Delta3,5-delta2,4-dienoyl-CoA isomerase"/>
    <property type="match status" value="1"/>
</dbReference>
<dbReference type="CDD" id="cd06558">
    <property type="entry name" value="crotonase-like"/>
    <property type="match status" value="1"/>
</dbReference>
<dbReference type="GO" id="GO:0051750">
    <property type="term" value="F:delta(3,5)-delta(2,4)-dienoyl-CoA isomerase activity"/>
    <property type="evidence" value="ECO:0007669"/>
    <property type="project" value="TreeGrafter"/>
</dbReference>
<dbReference type="Gene3D" id="1.10.12.10">
    <property type="entry name" value="Lyase 2-enoyl-coa Hydratase, Chain A, domain 2"/>
    <property type="match status" value="1"/>
</dbReference>
<keyword evidence="4" id="KW-0443">Lipid metabolism</keyword>
<evidence type="ECO:0000256" key="3">
    <source>
        <dbReference type="ARBA" id="ARBA00022832"/>
    </source>
</evidence>
<evidence type="ECO:0000256" key="5">
    <source>
        <dbReference type="ARBA" id="ARBA00023235"/>
    </source>
</evidence>
<comment type="caution">
    <text evidence="6">The sequence shown here is derived from an EMBL/GenBank/DDBJ whole genome shotgun (WGS) entry which is preliminary data.</text>
</comment>
<proteinExistence type="inferred from homology"/>
<organism evidence="6 7">
    <name type="scientific">Ceratobasidium theobromae</name>
    <dbReference type="NCBI Taxonomy" id="1582974"/>
    <lineage>
        <taxon>Eukaryota</taxon>
        <taxon>Fungi</taxon>
        <taxon>Dikarya</taxon>
        <taxon>Basidiomycota</taxon>
        <taxon>Agaricomycotina</taxon>
        <taxon>Agaricomycetes</taxon>
        <taxon>Cantharellales</taxon>
        <taxon>Ceratobasidiaceae</taxon>
        <taxon>Ceratobasidium</taxon>
    </lineage>
</organism>
<protein>
    <submittedName>
        <fullName evidence="6">Enoyl-CoA hydratase/isomerase family protein</fullName>
    </submittedName>
</protein>
<evidence type="ECO:0000313" key="6">
    <source>
        <dbReference type="EMBL" id="KAB5588361.1"/>
    </source>
</evidence>
<reference evidence="6 7" key="1">
    <citation type="journal article" date="2019" name="Fungal Biol. Biotechnol.">
        <title>Draft genome sequence of fastidious pathogen Ceratobasidium theobromae, which causes vascular-streak dieback in Theobroma cacao.</title>
        <authorList>
            <person name="Ali S.S."/>
            <person name="Asman A."/>
            <person name="Shao J."/>
            <person name="Firmansyah A.P."/>
            <person name="Susilo A.W."/>
            <person name="Rosmana A."/>
            <person name="McMahon P."/>
            <person name="Junaid M."/>
            <person name="Guest D."/>
            <person name="Kheng T.Y."/>
            <person name="Meinhardt L.W."/>
            <person name="Bailey B.A."/>
        </authorList>
    </citation>
    <scope>NUCLEOTIDE SEQUENCE [LARGE SCALE GENOMIC DNA]</scope>
    <source>
        <strain evidence="6 7">CT2</strain>
    </source>
</reference>
<gene>
    <name evidence="6" type="ORF">CTheo_8198</name>
</gene>
<dbReference type="SUPFAM" id="SSF52096">
    <property type="entry name" value="ClpP/crotonase"/>
    <property type="match status" value="1"/>
</dbReference>
<dbReference type="Proteomes" id="UP000383932">
    <property type="component" value="Unassembled WGS sequence"/>
</dbReference>
<comment type="similarity">
    <text evidence="2">Belongs to the enoyl-CoA hydratase/isomerase family.</text>
</comment>
<keyword evidence="3" id="KW-0276">Fatty acid metabolism</keyword>
<dbReference type="AlphaFoldDB" id="A0A5N5QAD6"/>
<accession>A0A5N5QAD6</accession>
<evidence type="ECO:0000313" key="7">
    <source>
        <dbReference type="Proteomes" id="UP000383932"/>
    </source>
</evidence>
<keyword evidence="5 6" id="KW-0413">Isomerase</keyword>
<comment type="pathway">
    <text evidence="1">Lipid metabolism; fatty acid beta-oxidation.</text>
</comment>
<dbReference type="InterPro" id="IPR045002">
    <property type="entry name" value="Ech1-like"/>
</dbReference>
<evidence type="ECO:0000256" key="2">
    <source>
        <dbReference type="ARBA" id="ARBA00005254"/>
    </source>
</evidence>
<dbReference type="InterPro" id="IPR014748">
    <property type="entry name" value="Enoyl-CoA_hydra_C"/>
</dbReference>
<dbReference type="PANTHER" id="PTHR43149:SF1">
    <property type="entry name" value="DELTA(3,5)-DELTA(2,4)-DIENOYL-COA ISOMERASE, MITOCHONDRIAL"/>
    <property type="match status" value="1"/>
</dbReference>
<dbReference type="Pfam" id="PF00378">
    <property type="entry name" value="ECH_1"/>
    <property type="match status" value="1"/>
</dbReference>
<dbReference type="InterPro" id="IPR029045">
    <property type="entry name" value="ClpP/crotonase-like_dom_sf"/>
</dbReference>
<keyword evidence="7" id="KW-1185">Reference proteome</keyword>
<dbReference type="OrthoDB" id="14970at2759"/>
<dbReference type="GO" id="GO:0006635">
    <property type="term" value="P:fatty acid beta-oxidation"/>
    <property type="evidence" value="ECO:0007669"/>
    <property type="project" value="UniProtKB-UniPathway"/>
</dbReference>
<dbReference type="Gene3D" id="3.90.226.10">
    <property type="entry name" value="2-enoyl-CoA Hydratase, Chain A, domain 1"/>
    <property type="match status" value="1"/>
</dbReference>
<dbReference type="InterPro" id="IPR001753">
    <property type="entry name" value="Enoyl-CoA_hydra/iso"/>
</dbReference>